<feature type="transmembrane region" description="Helical" evidence="1">
    <location>
        <begin position="89"/>
        <end position="115"/>
    </location>
</feature>
<sequence length="128" mass="13537">MAGWTNLTGAFDRYPSAVMAGRETMMVALLAATVLLWTLVRRIGAPRIVAAVAVLLFTVSPLACTPPSTTSPWCGSCWRSLATARHRQLGAFVAAAVAAGIAWTFLLMVPFVFWVMVRGAAPTTGATP</sequence>
<dbReference type="RefSeq" id="WP_109227738.1">
    <property type="nucleotide sequence ID" value="NZ_PYHR01000001.1"/>
</dbReference>
<dbReference type="AlphaFoldDB" id="A0A2U2A0A2"/>
<keyword evidence="1" id="KW-0472">Membrane</keyword>
<protein>
    <submittedName>
        <fullName evidence="2">Uncharacterized protein</fullName>
    </submittedName>
</protein>
<evidence type="ECO:0000313" key="3">
    <source>
        <dbReference type="Proteomes" id="UP000245166"/>
    </source>
</evidence>
<keyword evidence="1" id="KW-0812">Transmembrane</keyword>
<reference evidence="2 3" key="1">
    <citation type="submission" date="2018-03" db="EMBL/GenBank/DDBJ databases">
        <title>Genome assembly of novel Miniimonas species PCH200.</title>
        <authorList>
            <person name="Thakur V."/>
            <person name="Kumar V."/>
            <person name="Singh D."/>
        </authorList>
    </citation>
    <scope>NUCLEOTIDE SEQUENCE [LARGE SCALE GENOMIC DNA]</scope>
    <source>
        <strain evidence="2 3">PCH200</strain>
    </source>
</reference>
<evidence type="ECO:0000313" key="2">
    <source>
        <dbReference type="EMBL" id="PWD53044.1"/>
    </source>
</evidence>
<name>A0A2U2A0A2_9MICO</name>
<gene>
    <name evidence="2" type="ORF">C8046_00045</name>
</gene>
<organism evidence="2 3">
    <name type="scientific">Serinibacter arcticus</name>
    <dbReference type="NCBI Taxonomy" id="1655435"/>
    <lineage>
        <taxon>Bacteria</taxon>
        <taxon>Bacillati</taxon>
        <taxon>Actinomycetota</taxon>
        <taxon>Actinomycetes</taxon>
        <taxon>Micrococcales</taxon>
        <taxon>Beutenbergiaceae</taxon>
        <taxon>Serinibacter</taxon>
    </lineage>
</organism>
<keyword evidence="1" id="KW-1133">Transmembrane helix</keyword>
<feature type="transmembrane region" description="Helical" evidence="1">
    <location>
        <begin position="20"/>
        <end position="40"/>
    </location>
</feature>
<dbReference type="EMBL" id="PYHR01000001">
    <property type="protein sequence ID" value="PWD53044.1"/>
    <property type="molecule type" value="Genomic_DNA"/>
</dbReference>
<accession>A0A2U2A0A2</accession>
<comment type="caution">
    <text evidence="2">The sequence shown here is derived from an EMBL/GenBank/DDBJ whole genome shotgun (WGS) entry which is preliminary data.</text>
</comment>
<dbReference type="Proteomes" id="UP000245166">
    <property type="component" value="Unassembled WGS sequence"/>
</dbReference>
<dbReference type="OrthoDB" id="3207667at2"/>
<proteinExistence type="predicted"/>
<evidence type="ECO:0000256" key="1">
    <source>
        <dbReference type="SAM" id="Phobius"/>
    </source>
</evidence>
<keyword evidence="3" id="KW-1185">Reference proteome</keyword>